<feature type="region of interest" description="Disordered" evidence="1">
    <location>
        <begin position="59"/>
        <end position="79"/>
    </location>
</feature>
<keyword evidence="3" id="KW-1185">Reference proteome</keyword>
<evidence type="ECO:0000313" key="3">
    <source>
        <dbReference type="Proteomes" id="UP001152561"/>
    </source>
</evidence>
<dbReference type="PANTHER" id="PTHR36888">
    <property type="entry name" value="TETRATRICOPEPTIDE-LIKE HELICAL DOMAIN-CONTAINING PROTEIN-RELATED"/>
    <property type="match status" value="1"/>
</dbReference>
<dbReference type="PANTHER" id="PTHR36888:SF2">
    <property type="entry name" value="TETRATRICOPEPTIDE REPEAT (TPR)-LIKE SUPERFAMILY PROTEIN"/>
    <property type="match status" value="1"/>
</dbReference>
<name>A0A9Q1M1R9_9SOLA</name>
<sequence>MNFNVLNTRKVIEGCIESLSIEGLEMERNVSQKTSKRKKEPGKYGFDFSQISAGLFQTKSDSKSSKIKDHGESDLMDAEMNGSKQGNILTSATKERRSNSSFDMNLDGISDTSMHSIDDDTVRQDKVGEAFGNANRMNVVSDENFNFSEMDIDSMDFSVNMEQTETEASSLHEKNVGNLVGISSHFGGIENDEDTYRHFLGEEMRNHEKEPTMVRDEASNEFEFAHSPSSACSIDLQFNKYLTETNFLVKEATDCLRRQGSDRHAEDSFYESAIMLSKAIDIRPMSLLAVGQLGNTYLLHGELKLRISRDLRTLLTDAVSVNRRTRIRDGLDDTVPREDNITSYLLIADIGPGAARDADKVFLAAIDKFDAMMSRGNVYAPDALFRWATALQHRSRLRTRTSREKVKLLQQAQRTRTC</sequence>
<dbReference type="OrthoDB" id="552664at2759"/>
<comment type="caution">
    <text evidence="2">The sequence shown here is derived from an EMBL/GenBank/DDBJ whole genome shotgun (WGS) entry which is preliminary data.</text>
</comment>
<feature type="compositionally biased region" description="Basic and acidic residues" evidence="1">
    <location>
        <begin position="60"/>
        <end position="73"/>
    </location>
</feature>
<accession>A0A9Q1M1R9</accession>
<proteinExistence type="predicted"/>
<reference evidence="3" key="1">
    <citation type="journal article" date="2023" name="Proc. Natl. Acad. Sci. U.S.A.">
        <title>Genomic and structural basis for evolution of tropane alkaloid biosynthesis.</title>
        <authorList>
            <person name="Wanga Y.-J."/>
            <person name="Taina T."/>
            <person name="Yua J.-Y."/>
            <person name="Lia J."/>
            <person name="Xua B."/>
            <person name="Chenc J."/>
            <person name="D'Auriad J.C."/>
            <person name="Huanga J.-P."/>
            <person name="Huanga S.-X."/>
        </authorList>
    </citation>
    <scope>NUCLEOTIDE SEQUENCE [LARGE SCALE GENOMIC DNA]</scope>
    <source>
        <strain evidence="3">cv. KIB-2019</strain>
    </source>
</reference>
<protein>
    <submittedName>
        <fullName evidence="2">Uncharacterized protein</fullName>
    </submittedName>
</protein>
<dbReference type="Proteomes" id="UP001152561">
    <property type="component" value="Unassembled WGS sequence"/>
</dbReference>
<evidence type="ECO:0000313" key="2">
    <source>
        <dbReference type="EMBL" id="KAJ8549583.1"/>
    </source>
</evidence>
<gene>
    <name evidence="2" type="ORF">K7X08_033290</name>
</gene>
<dbReference type="EMBL" id="JAJAGQ010000011">
    <property type="protein sequence ID" value="KAJ8549583.1"/>
    <property type="molecule type" value="Genomic_DNA"/>
</dbReference>
<dbReference type="AlphaFoldDB" id="A0A9Q1M1R9"/>
<organism evidence="2 3">
    <name type="scientific">Anisodus acutangulus</name>
    <dbReference type="NCBI Taxonomy" id="402998"/>
    <lineage>
        <taxon>Eukaryota</taxon>
        <taxon>Viridiplantae</taxon>
        <taxon>Streptophyta</taxon>
        <taxon>Embryophyta</taxon>
        <taxon>Tracheophyta</taxon>
        <taxon>Spermatophyta</taxon>
        <taxon>Magnoliopsida</taxon>
        <taxon>eudicotyledons</taxon>
        <taxon>Gunneridae</taxon>
        <taxon>Pentapetalae</taxon>
        <taxon>asterids</taxon>
        <taxon>lamiids</taxon>
        <taxon>Solanales</taxon>
        <taxon>Solanaceae</taxon>
        <taxon>Solanoideae</taxon>
        <taxon>Hyoscyameae</taxon>
        <taxon>Anisodus</taxon>
    </lineage>
</organism>
<evidence type="ECO:0000256" key="1">
    <source>
        <dbReference type="SAM" id="MobiDB-lite"/>
    </source>
</evidence>